<keyword evidence="4" id="KW-1015">Disulfide bond</keyword>
<comment type="subcellular location">
    <subcellularLocation>
        <location evidence="1">Secreted</location>
    </subcellularLocation>
</comment>
<keyword evidence="7" id="KW-1185">Reference proteome</keyword>
<dbReference type="OMA" id="DNWSRCT"/>
<evidence type="ECO:0000256" key="4">
    <source>
        <dbReference type="ARBA" id="ARBA00023157"/>
    </source>
</evidence>
<evidence type="ECO:0000256" key="3">
    <source>
        <dbReference type="ARBA" id="ARBA00022525"/>
    </source>
</evidence>
<keyword evidence="5" id="KW-0732">Signal</keyword>
<reference evidence="6 7" key="1">
    <citation type="journal article" date="2016" name="Genome Biol. Evol.">
        <title>Gene Family Evolution Reflects Adaptation to Soil Environmental Stressors in the Genome of the Collembolan Orchesella cincta.</title>
        <authorList>
            <person name="Faddeeva-Vakhrusheva A."/>
            <person name="Derks M.F."/>
            <person name="Anvar S.Y."/>
            <person name="Agamennone V."/>
            <person name="Suring W."/>
            <person name="Smit S."/>
            <person name="van Straalen N.M."/>
            <person name="Roelofs D."/>
        </authorList>
    </citation>
    <scope>NUCLEOTIDE SEQUENCE [LARGE SCALE GENOMIC DNA]</scope>
    <source>
        <tissue evidence="6">Mixed pool</tissue>
    </source>
</reference>
<evidence type="ECO:0000313" key="6">
    <source>
        <dbReference type="EMBL" id="ODM88634.1"/>
    </source>
</evidence>
<dbReference type="EMBL" id="LJIJ01003355">
    <property type="protein sequence ID" value="ODM88634.1"/>
    <property type="molecule type" value="Genomic_DNA"/>
</dbReference>
<dbReference type="GO" id="GO:0005576">
    <property type="term" value="C:extracellular region"/>
    <property type="evidence" value="ECO:0007669"/>
    <property type="project" value="UniProtKB-SubCell"/>
</dbReference>
<keyword evidence="3" id="KW-0964">Secreted</keyword>
<comment type="caution">
    <text evidence="6">The sequence shown here is derived from an EMBL/GenBank/DDBJ whole genome shotgun (WGS) entry which is preliminary data.</text>
</comment>
<evidence type="ECO:0000313" key="7">
    <source>
        <dbReference type="Proteomes" id="UP000094527"/>
    </source>
</evidence>
<gene>
    <name evidence="6" type="ORF">Ocin01_18048</name>
</gene>
<comment type="similarity">
    <text evidence="2">Belongs to the macin family.</text>
</comment>
<accession>A0A1D2M6T7</accession>
<dbReference type="AlphaFoldDB" id="A0A1D2M6T7"/>
<dbReference type="OrthoDB" id="9988549at2759"/>
<protein>
    <submittedName>
        <fullName evidence="6">Theromacin</fullName>
    </submittedName>
</protein>
<name>A0A1D2M6T7_ORCCI</name>
<evidence type="ECO:0000256" key="5">
    <source>
        <dbReference type="SAM" id="SignalP"/>
    </source>
</evidence>
<dbReference type="Gene3D" id="3.30.30.100">
    <property type="match status" value="1"/>
</dbReference>
<evidence type="ECO:0000256" key="2">
    <source>
        <dbReference type="ARBA" id="ARBA00010366"/>
    </source>
</evidence>
<dbReference type="InterPro" id="IPR029230">
    <property type="entry name" value="Macin"/>
</dbReference>
<feature type="chain" id="PRO_5008903530" evidence="5">
    <location>
        <begin position="30"/>
        <end position="104"/>
    </location>
</feature>
<sequence length="104" mass="11293">MKFCGLFLGGLFLFLCLGGWNSGIQEVEGQCFEAWSRCTGWSSSATGVLWRTCAGRCRTCQGRESGACVSGNFPCGATQRCICSGGNVPRSTSWWDTQTCRWGL</sequence>
<feature type="signal peptide" evidence="5">
    <location>
        <begin position="1"/>
        <end position="29"/>
    </location>
</feature>
<dbReference type="GO" id="GO:0006952">
    <property type="term" value="P:defense response"/>
    <property type="evidence" value="ECO:0007669"/>
    <property type="project" value="InterPro"/>
</dbReference>
<evidence type="ECO:0000256" key="1">
    <source>
        <dbReference type="ARBA" id="ARBA00004613"/>
    </source>
</evidence>
<proteinExistence type="inferred from homology"/>
<organism evidence="6 7">
    <name type="scientific">Orchesella cincta</name>
    <name type="common">Springtail</name>
    <name type="synonym">Podura cincta</name>
    <dbReference type="NCBI Taxonomy" id="48709"/>
    <lineage>
        <taxon>Eukaryota</taxon>
        <taxon>Metazoa</taxon>
        <taxon>Ecdysozoa</taxon>
        <taxon>Arthropoda</taxon>
        <taxon>Hexapoda</taxon>
        <taxon>Collembola</taxon>
        <taxon>Entomobryomorpha</taxon>
        <taxon>Entomobryoidea</taxon>
        <taxon>Orchesellidae</taxon>
        <taxon>Orchesellinae</taxon>
        <taxon>Orchesella</taxon>
    </lineage>
</organism>
<dbReference type="Proteomes" id="UP000094527">
    <property type="component" value="Unassembled WGS sequence"/>
</dbReference>
<dbReference type="Pfam" id="PF14865">
    <property type="entry name" value="Macin"/>
    <property type="match status" value="1"/>
</dbReference>
<dbReference type="InterPro" id="IPR038456">
    <property type="entry name" value="Macin_sf"/>
</dbReference>